<dbReference type="EMBL" id="JAIVGD010000001">
    <property type="protein sequence ID" value="KAH0782639.1"/>
    <property type="molecule type" value="Genomic_DNA"/>
</dbReference>
<proteinExistence type="predicted"/>
<evidence type="ECO:0000313" key="1">
    <source>
        <dbReference type="EMBL" id="KAH0782639.1"/>
    </source>
</evidence>
<name>A0ABQ7WRM3_SOLTU</name>
<dbReference type="PANTHER" id="PTHR33437:SF2">
    <property type="entry name" value="OS06G0361200 PROTEIN"/>
    <property type="match status" value="1"/>
</dbReference>
<protein>
    <recommendedName>
        <fullName evidence="3">Ty3-gypsy retrotransposon protein</fullName>
    </recommendedName>
</protein>
<keyword evidence="2" id="KW-1185">Reference proteome</keyword>
<gene>
    <name evidence="1" type="ORF">KY290_002237</name>
</gene>
<accession>A0ABQ7WRM3</accession>
<reference evidence="1 2" key="1">
    <citation type="journal article" date="2021" name="bioRxiv">
        <title>Chromosome-scale and haplotype-resolved genome assembly of a tetraploid potato cultivar.</title>
        <authorList>
            <person name="Sun H."/>
            <person name="Jiao W.-B."/>
            <person name="Krause K."/>
            <person name="Campoy J.A."/>
            <person name="Goel M."/>
            <person name="Folz-Donahue K."/>
            <person name="Kukat C."/>
            <person name="Huettel B."/>
            <person name="Schneeberger K."/>
        </authorList>
    </citation>
    <scope>NUCLEOTIDE SEQUENCE [LARGE SCALE GENOMIC DNA]</scope>
    <source>
        <strain evidence="1">SolTubOtavaFocal</strain>
        <tissue evidence="1">Leaves</tissue>
    </source>
</reference>
<organism evidence="1 2">
    <name type="scientific">Solanum tuberosum</name>
    <name type="common">Potato</name>
    <dbReference type="NCBI Taxonomy" id="4113"/>
    <lineage>
        <taxon>Eukaryota</taxon>
        <taxon>Viridiplantae</taxon>
        <taxon>Streptophyta</taxon>
        <taxon>Embryophyta</taxon>
        <taxon>Tracheophyta</taxon>
        <taxon>Spermatophyta</taxon>
        <taxon>Magnoliopsida</taxon>
        <taxon>eudicotyledons</taxon>
        <taxon>Gunneridae</taxon>
        <taxon>Pentapetalae</taxon>
        <taxon>asterids</taxon>
        <taxon>lamiids</taxon>
        <taxon>Solanales</taxon>
        <taxon>Solanaceae</taxon>
        <taxon>Solanoideae</taxon>
        <taxon>Solaneae</taxon>
        <taxon>Solanum</taxon>
    </lineage>
</organism>
<dbReference type="PANTHER" id="PTHR33437">
    <property type="entry name" value="OS06G0361200 PROTEIN"/>
    <property type="match status" value="1"/>
</dbReference>
<sequence length="222" mass="25443">MELSIASHGKAYPFADLTKEKKEFKKGMTSKIHTKESMVVKTTSVKVTTKSKLKEEEAPSQYLKEERRRPTLKELEAKVYPFPDSDVPMILDELLAKKVIDLPESKRPEEINKVGDPRYCKFHRVLGHPTSKCFILKEKIIMLVSEGKIIIDQDETAEANHASVAPNQKKCSRSTFLQFGSLTPIEVDFPRKTLEGSLEIDNHKENEVDGWTLVTHKKRRHQ</sequence>
<evidence type="ECO:0000313" key="2">
    <source>
        <dbReference type="Proteomes" id="UP000826656"/>
    </source>
</evidence>
<comment type="caution">
    <text evidence="1">The sequence shown here is derived from an EMBL/GenBank/DDBJ whole genome shotgun (WGS) entry which is preliminary data.</text>
</comment>
<evidence type="ECO:0008006" key="3">
    <source>
        <dbReference type="Google" id="ProtNLM"/>
    </source>
</evidence>
<dbReference type="Proteomes" id="UP000826656">
    <property type="component" value="Unassembled WGS sequence"/>
</dbReference>